<dbReference type="InterPro" id="IPR046977">
    <property type="entry name" value="RsmC/RlmG"/>
</dbReference>
<dbReference type="RefSeq" id="WP_220727943.1">
    <property type="nucleotide sequence ID" value="NZ_BPLM01000003.1"/>
</dbReference>
<dbReference type="GO" id="GO:0032259">
    <property type="term" value="P:methylation"/>
    <property type="evidence" value="ECO:0007669"/>
    <property type="project" value="UniProtKB-KW"/>
</dbReference>
<dbReference type="CDD" id="cd02440">
    <property type="entry name" value="AdoMet_MTases"/>
    <property type="match status" value="1"/>
</dbReference>
<evidence type="ECO:0000313" key="5">
    <source>
        <dbReference type="Proteomes" id="UP001522905"/>
    </source>
</evidence>
<accession>A0ABT0I2T0</accession>
<evidence type="ECO:0000259" key="3">
    <source>
        <dbReference type="Pfam" id="PF05175"/>
    </source>
</evidence>
<sequence length="204" mass="22622">MNDFYYTPNPDVVHKIQQWDFELLGNKIAFTTDNGVFSKKRVDYGSIVLMNAFNISKIPSGKILDLGCGYGPVGIALAKKYTDREFDLVDVNNRALSLAQTNAKNNGVDNRLTIYNSNIYENVQSKYAAIVVNPPIRAGKMVVNTMLSKAKNHLVPSGTLTAVLQKKQGAPSAKKLMKSTFGNCEIIKKDKGYYILESIYNGDK</sequence>
<keyword evidence="5" id="KW-1185">Reference proteome</keyword>
<dbReference type="Proteomes" id="UP001522905">
    <property type="component" value="Unassembled WGS sequence"/>
</dbReference>
<reference evidence="4 5" key="1">
    <citation type="submission" date="2021-11" db="EMBL/GenBank/DDBJ databases">
        <title>Comparative genomics of bee honey and flower isolates.</title>
        <authorList>
            <person name="Bechtner J.D."/>
            <person name="Gallus M.K."/>
            <person name="Ehrmann M."/>
        </authorList>
    </citation>
    <scope>NUCLEOTIDE SEQUENCE [LARGE SCALE GENOMIC DNA]</scope>
    <source>
        <strain evidence="4 5">M161</strain>
    </source>
</reference>
<dbReference type="InterPro" id="IPR029063">
    <property type="entry name" value="SAM-dependent_MTases_sf"/>
</dbReference>
<name>A0ABT0I2T0_9LACO</name>
<evidence type="ECO:0000256" key="2">
    <source>
        <dbReference type="ARBA" id="ARBA00022679"/>
    </source>
</evidence>
<proteinExistence type="predicted"/>
<dbReference type="Gene3D" id="3.40.50.150">
    <property type="entry name" value="Vaccinia Virus protein VP39"/>
    <property type="match status" value="1"/>
</dbReference>
<gene>
    <name evidence="4" type="ORF">LNP07_05810</name>
</gene>
<dbReference type="Pfam" id="PF05175">
    <property type="entry name" value="MTS"/>
    <property type="match status" value="1"/>
</dbReference>
<dbReference type="PANTHER" id="PTHR47816:SF4">
    <property type="entry name" value="RIBOSOMAL RNA SMALL SUBUNIT METHYLTRANSFERASE C"/>
    <property type="match status" value="1"/>
</dbReference>
<dbReference type="SUPFAM" id="SSF53335">
    <property type="entry name" value="S-adenosyl-L-methionine-dependent methyltransferases"/>
    <property type="match status" value="1"/>
</dbReference>
<dbReference type="PANTHER" id="PTHR47816">
    <property type="entry name" value="RIBOSOMAL RNA SMALL SUBUNIT METHYLTRANSFERASE C"/>
    <property type="match status" value="1"/>
</dbReference>
<dbReference type="GO" id="GO:0008168">
    <property type="term" value="F:methyltransferase activity"/>
    <property type="evidence" value="ECO:0007669"/>
    <property type="project" value="UniProtKB-KW"/>
</dbReference>
<keyword evidence="2" id="KW-0808">Transferase</keyword>
<dbReference type="InterPro" id="IPR007848">
    <property type="entry name" value="Small_mtfrase_dom"/>
</dbReference>
<evidence type="ECO:0000313" key="4">
    <source>
        <dbReference type="EMBL" id="MCK8625028.1"/>
    </source>
</evidence>
<dbReference type="EMBL" id="JAJIAO010000006">
    <property type="protein sequence ID" value="MCK8625028.1"/>
    <property type="molecule type" value="Genomic_DNA"/>
</dbReference>
<organism evidence="4 5">
    <name type="scientific">Apilactobacillus xinyiensis</name>
    <dbReference type="NCBI Taxonomy" id="2841032"/>
    <lineage>
        <taxon>Bacteria</taxon>
        <taxon>Bacillati</taxon>
        <taxon>Bacillota</taxon>
        <taxon>Bacilli</taxon>
        <taxon>Lactobacillales</taxon>
        <taxon>Lactobacillaceae</taxon>
        <taxon>Apilactobacillus</taxon>
    </lineage>
</organism>
<protein>
    <submittedName>
        <fullName evidence="4">Class I SAM-dependent methyltransferase</fullName>
    </submittedName>
</protein>
<feature type="domain" description="Methyltransferase small" evidence="3">
    <location>
        <begin position="28"/>
        <end position="196"/>
    </location>
</feature>
<evidence type="ECO:0000256" key="1">
    <source>
        <dbReference type="ARBA" id="ARBA00022603"/>
    </source>
</evidence>
<keyword evidence="1 4" id="KW-0489">Methyltransferase</keyword>
<comment type="caution">
    <text evidence="4">The sequence shown here is derived from an EMBL/GenBank/DDBJ whole genome shotgun (WGS) entry which is preliminary data.</text>
</comment>